<evidence type="ECO:0000313" key="2">
    <source>
        <dbReference type="EMBL" id="QCX40026.1"/>
    </source>
</evidence>
<dbReference type="InterPro" id="IPR036102">
    <property type="entry name" value="OsmC/Ohrsf"/>
</dbReference>
<gene>
    <name evidence="2" type="ORF">FF125_16835</name>
</gene>
<keyword evidence="3" id="KW-1185">Reference proteome</keyword>
<dbReference type="AlphaFoldDB" id="A0A5B7TXZ4"/>
<reference evidence="2 3" key="1">
    <citation type="submission" date="2019-05" db="EMBL/GenBank/DDBJ databases">
        <title>Algicella ahnfeltiae gen. nov., sp. nov., a novel marine bacterium of the family Flavobacteriaceae isolated from a red alga.</title>
        <authorList>
            <person name="Nedashkovskaya O.I."/>
            <person name="Kukhlevskiy A.D."/>
            <person name="Kim S.-G."/>
            <person name="Zhukova N.V."/>
            <person name="Mikhailov V.V."/>
        </authorList>
    </citation>
    <scope>NUCLEOTIDE SEQUENCE [LARGE SCALE GENOMIC DNA]</scope>
    <source>
        <strain evidence="2 3">10Alg115</strain>
    </source>
</reference>
<dbReference type="OrthoDB" id="1402613at2"/>
<dbReference type="SUPFAM" id="SSF82784">
    <property type="entry name" value="OsmC-like"/>
    <property type="match status" value="2"/>
</dbReference>
<protein>
    <recommendedName>
        <fullName evidence="4">OsmC family peroxiredoxin</fullName>
    </recommendedName>
</protein>
<feature type="transmembrane region" description="Helical" evidence="1">
    <location>
        <begin position="7"/>
        <end position="29"/>
    </location>
</feature>
<keyword evidence="1" id="KW-0812">Transmembrane</keyword>
<dbReference type="InterPro" id="IPR015946">
    <property type="entry name" value="KH_dom-like_a/b"/>
</dbReference>
<sequence length="449" mass="50592">MKNKSKIILGITSFFVAVVLVCGVIWFSMASEERNIILFMMMKGERYDNYQEYQVIDRNDETLAPTSFERVVADTIEGNNNCNIVAITEMVKNENSKMLKKGMVQSTGFDDYTGWHVIADEGAAEGSYPFGPSPLSYYTVGVASNLHTQILKAAQVKGVVLENVKVEVLNKFRWHEMMSPDGAGFLDETNTNIIIESSASEEVIQEIKEMALKSWTAGEALRNETEIEPTLVVNGENWVNYRATPGTTLSEESFVDNLRLSSITNEPKKPRYLKPVVKDEEAGILGFKNMANMEFEIFAISESAENSKRPYLKKITVSTPTPETWEIYSDEFMRANDHPLAPTSLEYFTVGTALCLTSQTTLVSAMMDLEFTDYRIENQIDYRQEAIHTAEMVSYADTAHSYILIESDEPKERLESFYNKSLSLCFAGEGLKNATNMTTYCYLNGTLIE</sequence>
<keyword evidence="1" id="KW-0472">Membrane</keyword>
<accession>A0A5B7TXZ4</accession>
<organism evidence="2 3">
    <name type="scientific">Aureibaculum algae</name>
    <dbReference type="NCBI Taxonomy" id="2584122"/>
    <lineage>
        <taxon>Bacteria</taxon>
        <taxon>Pseudomonadati</taxon>
        <taxon>Bacteroidota</taxon>
        <taxon>Flavobacteriia</taxon>
        <taxon>Flavobacteriales</taxon>
        <taxon>Flavobacteriaceae</taxon>
        <taxon>Aureibaculum</taxon>
    </lineage>
</organism>
<evidence type="ECO:0000256" key="1">
    <source>
        <dbReference type="SAM" id="Phobius"/>
    </source>
</evidence>
<dbReference type="KEGG" id="fbe:FF125_16835"/>
<dbReference type="Gene3D" id="3.30.300.20">
    <property type="match status" value="2"/>
</dbReference>
<keyword evidence="1" id="KW-1133">Transmembrane helix</keyword>
<evidence type="ECO:0000313" key="3">
    <source>
        <dbReference type="Proteomes" id="UP000306229"/>
    </source>
</evidence>
<dbReference type="Proteomes" id="UP000306229">
    <property type="component" value="Chromosome"/>
</dbReference>
<proteinExistence type="predicted"/>
<dbReference type="RefSeq" id="WP_138950880.1">
    <property type="nucleotide sequence ID" value="NZ_CP040749.1"/>
</dbReference>
<name>A0A5B7TXZ4_9FLAO</name>
<evidence type="ECO:0008006" key="4">
    <source>
        <dbReference type="Google" id="ProtNLM"/>
    </source>
</evidence>
<dbReference type="EMBL" id="CP040749">
    <property type="protein sequence ID" value="QCX40026.1"/>
    <property type="molecule type" value="Genomic_DNA"/>
</dbReference>